<name>A0ABT5WUY4_9SPHN</name>
<dbReference type="Gene3D" id="3.10.450.350">
    <property type="match status" value="1"/>
</dbReference>
<dbReference type="InterPro" id="IPR016047">
    <property type="entry name" value="M23ase_b-sheet_dom"/>
</dbReference>
<accession>A0ABT5WUY4</accession>
<dbReference type="CDD" id="cd12797">
    <property type="entry name" value="M23_peptidase"/>
    <property type="match status" value="1"/>
</dbReference>
<dbReference type="Proteomes" id="UP001216253">
    <property type="component" value="Unassembled WGS sequence"/>
</dbReference>
<feature type="region of interest" description="Disordered" evidence="7">
    <location>
        <begin position="1"/>
        <end position="33"/>
    </location>
</feature>
<evidence type="ECO:0000313" key="10">
    <source>
        <dbReference type="Proteomes" id="UP001216253"/>
    </source>
</evidence>
<gene>
    <name evidence="9" type="ORF">PYV00_18625</name>
</gene>
<dbReference type="Gene3D" id="2.70.70.10">
    <property type="entry name" value="Glucose Permease (Domain IIA)"/>
    <property type="match status" value="1"/>
</dbReference>
<comment type="caution">
    <text evidence="9">The sequence shown here is derived from an EMBL/GenBank/DDBJ whole genome shotgun (WGS) entry which is preliminary data.</text>
</comment>
<sequence>MEEFSFDPRSWGRGNPPAGKAGRDKADSASSALPEAWRKVADTFAPGQAGEADAPVENAPRAKWRHIAIALAALSVLSGVGAWYHFTRAPGTLNLPGAGIPPDAEATATTVERALNLKDAGELANSLDAVGIPMDEARAAAGAAAPLLTKHEGLRARLAMEQAGATVALQRLQLSYADGSGVVVSRGEEGQFTTRAIAAELVRQIKVLNGELDSESFYTSAVSAGLMDSLIPEFINAFGYDFNLASEVTPGDTFEVAYEQSVNENGEPVGPPKLLFASLTTKTRSLALYRYVGPDAKAGWYDGNGASTKRGLMRTPIDGARITSGFGMRFHPVLHYTRLHGGTDFAAPVGTPIYAARDGTVTSASPSRCAGNMVIIQHDNGWETRYFHLSRYADGLHAGQHVTQGDTIGYVGSTGTCTTGPHLHYEVHINGEKVDPLSVKTDDATRKRMAGSMLAGFLRERDRVDVARAQTLF</sequence>
<organism evidence="9 10">
    <name type="scientific">Novosphingobium album</name>
    <name type="common">ex Liu et al. 2023</name>
    <dbReference type="NCBI Taxonomy" id="3031130"/>
    <lineage>
        <taxon>Bacteria</taxon>
        <taxon>Pseudomonadati</taxon>
        <taxon>Pseudomonadota</taxon>
        <taxon>Alphaproteobacteria</taxon>
        <taxon>Sphingomonadales</taxon>
        <taxon>Sphingomonadaceae</taxon>
        <taxon>Novosphingobium</taxon>
    </lineage>
</organism>
<evidence type="ECO:0000256" key="3">
    <source>
        <dbReference type="ARBA" id="ARBA00022723"/>
    </source>
</evidence>
<keyword evidence="4" id="KW-0378">Hydrolase</keyword>
<reference evidence="9 10" key="1">
    <citation type="submission" date="2023-03" db="EMBL/GenBank/DDBJ databases">
        <title>NovoSphingobium album sp. nov. isolated from polycyclic aromatic hydrocarbons- and heavy-metal polluted soil.</title>
        <authorList>
            <person name="Liu Z."/>
            <person name="Wang K."/>
        </authorList>
    </citation>
    <scope>NUCLEOTIDE SEQUENCE [LARGE SCALE GENOMIC DNA]</scope>
    <source>
        <strain evidence="9 10">H3SJ31-1</strain>
    </source>
</reference>
<dbReference type="PANTHER" id="PTHR21666:SF288">
    <property type="entry name" value="CELL DIVISION PROTEIN YTFB"/>
    <property type="match status" value="1"/>
</dbReference>
<proteinExistence type="predicted"/>
<evidence type="ECO:0000256" key="7">
    <source>
        <dbReference type="SAM" id="MobiDB-lite"/>
    </source>
</evidence>
<dbReference type="PANTHER" id="PTHR21666">
    <property type="entry name" value="PEPTIDASE-RELATED"/>
    <property type="match status" value="1"/>
</dbReference>
<dbReference type="EMBL" id="JARESE010000062">
    <property type="protein sequence ID" value="MDE8653716.1"/>
    <property type="molecule type" value="Genomic_DNA"/>
</dbReference>
<keyword evidence="10" id="KW-1185">Reference proteome</keyword>
<dbReference type="SUPFAM" id="SSF51261">
    <property type="entry name" value="Duplicated hybrid motif"/>
    <property type="match status" value="1"/>
</dbReference>
<evidence type="ECO:0000256" key="1">
    <source>
        <dbReference type="ARBA" id="ARBA00001947"/>
    </source>
</evidence>
<dbReference type="InterPro" id="IPR011055">
    <property type="entry name" value="Dup_hybrid_motif"/>
</dbReference>
<dbReference type="RefSeq" id="WP_275229802.1">
    <property type="nucleotide sequence ID" value="NZ_JARESE010000062.1"/>
</dbReference>
<evidence type="ECO:0000256" key="6">
    <source>
        <dbReference type="ARBA" id="ARBA00023049"/>
    </source>
</evidence>
<keyword evidence="3" id="KW-0479">Metal-binding</keyword>
<feature type="domain" description="M23ase beta-sheet core" evidence="8">
    <location>
        <begin position="339"/>
        <end position="436"/>
    </location>
</feature>
<evidence type="ECO:0000256" key="4">
    <source>
        <dbReference type="ARBA" id="ARBA00022801"/>
    </source>
</evidence>
<keyword evidence="5" id="KW-0862">Zinc</keyword>
<evidence type="ECO:0000256" key="5">
    <source>
        <dbReference type="ARBA" id="ARBA00022833"/>
    </source>
</evidence>
<comment type="cofactor">
    <cofactor evidence="1">
        <name>Zn(2+)</name>
        <dbReference type="ChEBI" id="CHEBI:29105"/>
    </cofactor>
</comment>
<dbReference type="Pfam" id="PF01551">
    <property type="entry name" value="Peptidase_M23"/>
    <property type="match status" value="1"/>
</dbReference>
<keyword evidence="2" id="KW-0645">Protease</keyword>
<keyword evidence="6" id="KW-0482">Metalloprotease</keyword>
<protein>
    <submittedName>
        <fullName evidence="9">M23 family metallopeptidase</fullName>
    </submittedName>
</protein>
<evidence type="ECO:0000256" key="2">
    <source>
        <dbReference type="ARBA" id="ARBA00022670"/>
    </source>
</evidence>
<evidence type="ECO:0000259" key="8">
    <source>
        <dbReference type="Pfam" id="PF01551"/>
    </source>
</evidence>
<dbReference type="InterPro" id="IPR050570">
    <property type="entry name" value="Cell_wall_metabolism_enzyme"/>
</dbReference>
<evidence type="ECO:0000313" key="9">
    <source>
        <dbReference type="EMBL" id="MDE8653716.1"/>
    </source>
</evidence>